<proteinExistence type="predicted"/>
<dbReference type="GeneID" id="9227887"/>
<name>C5FU42_ARTOC</name>
<dbReference type="STRING" id="554155.C5FU42"/>
<dbReference type="OrthoDB" id="4155294at2759"/>
<gene>
    <name evidence="1" type="ORF">MCYG_06245</name>
</gene>
<accession>C5FU42</accession>
<sequence>MVPLPALNYKVDAMDFTLIGEGGLPRPPTERERTLLSHLFPSQFGFCIDGPFLVVYVSELPARPWPRLVAGLPLYLATTAFESPLPVGGLGIVRWSVLDDLDATNTSSQALYQAVIDFFESKGVQIQEIQWMFGCWRIVVPEGTGISSLPGRICRIAAFYFSKGYRHNIPPVELALRNKQPTKDNPDDSPYSIIRPGVTVASKEFLTTAGIFVEDAHKTIFLTVASHGFPTANSAVFHPQTNGRHIGDVSKRIEDSGISLVKLKEDVKFENHSFQSDIEPHGVMLKSIKDPFAVRRFETISMDTPFSGPVDGQFLTVNMVSFPEKNCKARRWVKQGWVWFGQDPKDIPPAGSCGSAIWDSEGNIICFFRYLSDDSIGIGVAAYELLEEGYSLCRTDKARLSF</sequence>
<protein>
    <submittedName>
        <fullName evidence="1">Uncharacterized protein</fullName>
    </submittedName>
</protein>
<evidence type="ECO:0000313" key="2">
    <source>
        <dbReference type="Proteomes" id="UP000002035"/>
    </source>
</evidence>
<dbReference type="EMBL" id="DS995706">
    <property type="protein sequence ID" value="EEQ33426.1"/>
    <property type="molecule type" value="Genomic_DNA"/>
</dbReference>
<dbReference type="OMA" id="DWCMSIS"/>
<dbReference type="RefSeq" id="XP_002844281.1">
    <property type="nucleotide sequence ID" value="XM_002844235.1"/>
</dbReference>
<organism evidence="1 2">
    <name type="scientific">Arthroderma otae (strain ATCC MYA-4605 / CBS 113480)</name>
    <name type="common">Microsporum canis</name>
    <dbReference type="NCBI Taxonomy" id="554155"/>
    <lineage>
        <taxon>Eukaryota</taxon>
        <taxon>Fungi</taxon>
        <taxon>Dikarya</taxon>
        <taxon>Ascomycota</taxon>
        <taxon>Pezizomycotina</taxon>
        <taxon>Eurotiomycetes</taxon>
        <taxon>Eurotiomycetidae</taxon>
        <taxon>Onygenales</taxon>
        <taxon>Arthrodermataceae</taxon>
        <taxon>Microsporum</taxon>
    </lineage>
</organism>
<keyword evidence="2" id="KW-1185">Reference proteome</keyword>
<dbReference type="Proteomes" id="UP000002035">
    <property type="component" value="Unassembled WGS sequence"/>
</dbReference>
<dbReference type="eggNOG" id="ENOG502SQHZ">
    <property type="taxonomic scope" value="Eukaryota"/>
</dbReference>
<evidence type="ECO:0000313" key="1">
    <source>
        <dbReference type="EMBL" id="EEQ33426.1"/>
    </source>
</evidence>
<dbReference type="HOGENOM" id="CLU_039850_0_0_1"/>
<reference evidence="2" key="1">
    <citation type="journal article" date="2012" name="MBio">
        <title>Comparative genome analysis of Trichophyton rubrum and related dermatophytes reveals candidate genes involved in infection.</title>
        <authorList>
            <person name="Martinez D.A."/>
            <person name="Oliver B.G."/>
            <person name="Graeser Y."/>
            <person name="Goldberg J.M."/>
            <person name="Li W."/>
            <person name="Martinez-Rossi N.M."/>
            <person name="Monod M."/>
            <person name="Shelest E."/>
            <person name="Barton R.C."/>
            <person name="Birch E."/>
            <person name="Brakhage A.A."/>
            <person name="Chen Z."/>
            <person name="Gurr S.J."/>
            <person name="Heiman D."/>
            <person name="Heitman J."/>
            <person name="Kosti I."/>
            <person name="Rossi A."/>
            <person name="Saif S."/>
            <person name="Samalova M."/>
            <person name="Saunders C.W."/>
            <person name="Shea T."/>
            <person name="Summerbell R.C."/>
            <person name="Xu J."/>
            <person name="Young S."/>
            <person name="Zeng Q."/>
            <person name="Birren B.W."/>
            <person name="Cuomo C.A."/>
            <person name="White T.C."/>
        </authorList>
    </citation>
    <scope>NUCLEOTIDE SEQUENCE [LARGE SCALE GENOMIC DNA]</scope>
    <source>
        <strain evidence="2">ATCC MYA-4605 / CBS 113480</strain>
    </source>
</reference>
<dbReference type="AlphaFoldDB" id="C5FU42"/>
<dbReference type="VEuPathDB" id="FungiDB:MCYG_06245"/>